<evidence type="ECO:0000313" key="1">
    <source>
        <dbReference type="EMBL" id="RGB73635.1"/>
    </source>
</evidence>
<dbReference type="Gene3D" id="3.10.450.40">
    <property type="match status" value="1"/>
</dbReference>
<evidence type="ECO:0008006" key="3">
    <source>
        <dbReference type="Google" id="ProtNLM"/>
    </source>
</evidence>
<name>A0A3E2TEK6_9FIRM</name>
<dbReference type="AlphaFoldDB" id="A0A3E2TEK6"/>
<dbReference type="SUPFAM" id="SSF160719">
    <property type="entry name" value="gpW/gp25-like"/>
    <property type="match status" value="1"/>
</dbReference>
<evidence type="ECO:0000313" key="2">
    <source>
        <dbReference type="Proteomes" id="UP000261140"/>
    </source>
</evidence>
<accession>A0A3E2TEK6</accession>
<reference evidence="1 2" key="1">
    <citation type="submission" date="2018-08" db="EMBL/GenBank/DDBJ databases">
        <title>A genome reference for cultivated species of the human gut microbiota.</title>
        <authorList>
            <person name="Zou Y."/>
            <person name="Xue W."/>
            <person name="Luo G."/>
        </authorList>
    </citation>
    <scope>NUCLEOTIDE SEQUENCE [LARGE SCALE GENOMIC DNA]</scope>
    <source>
        <strain evidence="1 2">AF36-11AT</strain>
    </source>
</reference>
<comment type="caution">
    <text evidence="1">The sequence shown here is derived from an EMBL/GenBank/DDBJ whole genome shotgun (WGS) entry which is preliminary data.</text>
</comment>
<dbReference type="Proteomes" id="UP000261140">
    <property type="component" value="Unassembled WGS sequence"/>
</dbReference>
<dbReference type="EMBL" id="QVEQ01000001">
    <property type="protein sequence ID" value="RGB73635.1"/>
    <property type="molecule type" value="Genomic_DNA"/>
</dbReference>
<protein>
    <recommendedName>
        <fullName evidence="3">Lysozyme</fullName>
    </recommendedName>
</protein>
<organism evidence="1 2">
    <name type="scientific">Faecalibacterium prausnitzii</name>
    <dbReference type="NCBI Taxonomy" id="853"/>
    <lineage>
        <taxon>Bacteria</taxon>
        <taxon>Bacillati</taxon>
        <taxon>Bacillota</taxon>
        <taxon>Clostridia</taxon>
        <taxon>Eubacteriales</taxon>
        <taxon>Oscillospiraceae</taxon>
        <taxon>Faecalibacterium</taxon>
    </lineage>
</organism>
<gene>
    <name evidence="1" type="ORF">DWZ89_02285</name>
</gene>
<sequence length="98" mass="10785">MLELSNDRATQEEAQDVARCLRTLYCTPVGSLEGDRLLGIDPGVFLDKPIAVAKGLYVAEITEKTAAFEPRARVVRVDWVEDDALHGAVTPKVVYELV</sequence>
<proteinExistence type="predicted"/>